<dbReference type="InterPro" id="IPR015797">
    <property type="entry name" value="NUDIX_hydrolase-like_dom_sf"/>
</dbReference>
<sequence length="156" mass="17301">MPRIAAGLLMYRQLNGAVEVLLAHPGGPYFAKKDDGAWTVPKGEPDPGEDDLLTTARREFQEETGVVPTADRYLPLGSITQKGGKVVHAWALEGDCDQGQCHSNLFSMEWPPKSGKLQEFPEMDRAEWFPLAVARVKIKASQVPLLERLEEMVRTA</sequence>
<feature type="domain" description="Nudix hydrolase" evidence="1">
    <location>
        <begin position="1"/>
        <end position="151"/>
    </location>
</feature>
<name>A0A9X2FF04_9BACT</name>
<dbReference type="EMBL" id="JAMXLR010000051">
    <property type="protein sequence ID" value="MCO6045064.1"/>
    <property type="molecule type" value="Genomic_DNA"/>
</dbReference>
<dbReference type="PANTHER" id="PTHR21340:SF7">
    <property type="entry name" value="NUDIX HYDROLASE DOMAIN-CONTAINING PROTEIN"/>
    <property type="match status" value="1"/>
</dbReference>
<dbReference type="InterPro" id="IPR000086">
    <property type="entry name" value="NUDIX_hydrolase_dom"/>
</dbReference>
<dbReference type="GO" id="GO:0006754">
    <property type="term" value="P:ATP biosynthetic process"/>
    <property type="evidence" value="ECO:0007669"/>
    <property type="project" value="TreeGrafter"/>
</dbReference>
<dbReference type="SUPFAM" id="SSF55811">
    <property type="entry name" value="Nudix"/>
    <property type="match status" value="1"/>
</dbReference>
<dbReference type="RefSeq" id="WP_252853177.1">
    <property type="nucleotide sequence ID" value="NZ_JAMXLR010000051.1"/>
</dbReference>
<proteinExistence type="predicted"/>
<comment type="caution">
    <text evidence="2">The sequence shown here is derived from an EMBL/GenBank/DDBJ whole genome shotgun (WGS) entry which is preliminary data.</text>
</comment>
<dbReference type="InterPro" id="IPR051325">
    <property type="entry name" value="Nudix_hydrolase_domain"/>
</dbReference>
<gene>
    <name evidence="2" type="ORF">NG895_14230</name>
</gene>
<dbReference type="GO" id="GO:0004081">
    <property type="term" value="F:bis(5'-nucleosyl)-tetraphosphatase (asymmetrical) activity"/>
    <property type="evidence" value="ECO:0007669"/>
    <property type="project" value="TreeGrafter"/>
</dbReference>
<dbReference type="Pfam" id="PF00293">
    <property type="entry name" value="NUDIX"/>
    <property type="match status" value="1"/>
</dbReference>
<dbReference type="CDD" id="cd04662">
    <property type="entry name" value="NUDIX_Hydrolase"/>
    <property type="match status" value="1"/>
</dbReference>
<protein>
    <submittedName>
        <fullName evidence="2">NUDIX domain-containing protein</fullName>
    </submittedName>
</protein>
<dbReference type="PROSITE" id="PS51462">
    <property type="entry name" value="NUDIX"/>
    <property type="match status" value="1"/>
</dbReference>
<dbReference type="Gene3D" id="3.90.79.10">
    <property type="entry name" value="Nucleoside Triphosphate Pyrophosphohydrolase"/>
    <property type="match status" value="1"/>
</dbReference>
<dbReference type="PANTHER" id="PTHR21340">
    <property type="entry name" value="DIADENOSINE 5,5-P1,P4-TETRAPHOSPHATE PYROPHOSPHOHYDROLASE MUTT"/>
    <property type="match status" value="1"/>
</dbReference>
<evidence type="ECO:0000313" key="2">
    <source>
        <dbReference type="EMBL" id="MCO6045064.1"/>
    </source>
</evidence>
<dbReference type="AlphaFoldDB" id="A0A9X2FF04"/>
<organism evidence="2 3">
    <name type="scientific">Aeoliella straminimaris</name>
    <dbReference type="NCBI Taxonomy" id="2954799"/>
    <lineage>
        <taxon>Bacteria</taxon>
        <taxon>Pseudomonadati</taxon>
        <taxon>Planctomycetota</taxon>
        <taxon>Planctomycetia</taxon>
        <taxon>Pirellulales</taxon>
        <taxon>Lacipirellulaceae</taxon>
        <taxon>Aeoliella</taxon>
    </lineage>
</organism>
<keyword evidence="3" id="KW-1185">Reference proteome</keyword>
<reference evidence="2" key="1">
    <citation type="submission" date="2022-06" db="EMBL/GenBank/DDBJ databases">
        <title>Aeoliella straminimaris, a novel planctomycete from sediments.</title>
        <authorList>
            <person name="Vitorino I.R."/>
            <person name="Lage O.M."/>
        </authorList>
    </citation>
    <scope>NUCLEOTIDE SEQUENCE</scope>
    <source>
        <strain evidence="2">ICT_H6.2</strain>
    </source>
</reference>
<dbReference type="Proteomes" id="UP001155241">
    <property type="component" value="Unassembled WGS sequence"/>
</dbReference>
<dbReference type="GO" id="GO:0006167">
    <property type="term" value="P:AMP biosynthetic process"/>
    <property type="evidence" value="ECO:0007669"/>
    <property type="project" value="TreeGrafter"/>
</dbReference>
<evidence type="ECO:0000313" key="3">
    <source>
        <dbReference type="Proteomes" id="UP001155241"/>
    </source>
</evidence>
<evidence type="ECO:0000259" key="1">
    <source>
        <dbReference type="PROSITE" id="PS51462"/>
    </source>
</evidence>
<accession>A0A9X2FF04</accession>